<feature type="transmembrane region" description="Helical" evidence="3">
    <location>
        <begin position="61"/>
        <end position="84"/>
    </location>
</feature>
<keyword evidence="3" id="KW-0812">Transmembrane</keyword>
<sequence length="124" mass="13296">MQVFAGGRLTQVGERLANRKALLCIVLSGAAGALSWLFYFIAIQEGEVSKVAPVNKLSVVLAVGLAFLFPGNACRLSPGVLLITTRVMMTAIDRLIGARTRDRKTFIHEAAQGVMPKAARILSN</sequence>
<dbReference type="GO" id="GO:0016020">
    <property type="term" value="C:membrane"/>
    <property type="evidence" value="ECO:0007669"/>
    <property type="project" value="InterPro"/>
</dbReference>
<dbReference type="AlphaFoldDB" id="A0A3A3GEQ9"/>
<dbReference type="OrthoDB" id="9806718at2"/>
<accession>A0A3A3GEQ9</accession>
<name>A0A3A3GEQ9_PANTH</name>
<feature type="transmembrane region" description="Helical" evidence="3">
    <location>
        <begin position="21"/>
        <end position="41"/>
    </location>
</feature>
<keyword evidence="3" id="KW-1133">Transmembrane helix</keyword>
<protein>
    <recommendedName>
        <fullName evidence="4">EamA domain-containing protein</fullName>
    </recommendedName>
</protein>
<comment type="similarity">
    <text evidence="2">Belongs to the EamA transporter family.</text>
</comment>
<dbReference type="EMBL" id="QYZD01000024">
    <property type="protein sequence ID" value="RJG21469.1"/>
    <property type="molecule type" value="Genomic_DNA"/>
</dbReference>
<evidence type="ECO:0000256" key="2">
    <source>
        <dbReference type="ARBA" id="ARBA00007362"/>
    </source>
</evidence>
<keyword evidence="3" id="KW-0472">Membrane</keyword>
<proteinExistence type="inferred from homology"/>
<evidence type="ECO:0000259" key="4">
    <source>
        <dbReference type="Pfam" id="PF00892"/>
    </source>
</evidence>
<evidence type="ECO:0000256" key="1">
    <source>
        <dbReference type="ARBA" id="ARBA00004127"/>
    </source>
</evidence>
<dbReference type="Proteomes" id="UP000266177">
    <property type="component" value="Unassembled WGS sequence"/>
</dbReference>
<dbReference type="InterPro" id="IPR037185">
    <property type="entry name" value="EmrE-like"/>
</dbReference>
<reference evidence="5 6" key="1">
    <citation type="submission" date="2018-09" db="EMBL/GenBank/DDBJ databases">
        <title>Paenibacillus SK2017-BO5.</title>
        <authorList>
            <person name="Piskunova J.V."/>
            <person name="Dubiley S.A."/>
            <person name="Severinov K.V."/>
        </authorList>
    </citation>
    <scope>NUCLEOTIDE SEQUENCE [LARGE SCALE GENOMIC DNA]</scope>
    <source>
        <strain evidence="5 6">BO5</strain>
    </source>
</reference>
<dbReference type="SUPFAM" id="SSF103481">
    <property type="entry name" value="Multidrug resistance efflux transporter EmrE"/>
    <property type="match status" value="1"/>
</dbReference>
<organism evidence="5 6">
    <name type="scientific">Paenibacillus thiaminolyticus</name>
    <name type="common">Bacillus thiaminolyticus</name>
    <dbReference type="NCBI Taxonomy" id="49283"/>
    <lineage>
        <taxon>Bacteria</taxon>
        <taxon>Bacillati</taxon>
        <taxon>Bacillota</taxon>
        <taxon>Bacilli</taxon>
        <taxon>Bacillales</taxon>
        <taxon>Paenibacillaceae</taxon>
        <taxon>Paenibacillus</taxon>
    </lineage>
</organism>
<evidence type="ECO:0000313" key="6">
    <source>
        <dbReference type="Proteomes" id="UP000266177"/>
    </source>
</evidence>
<evidence type="ECO:0000313" key="5">
    <source>
        <dbReference type="EMBL" id="RJG21469.1"/>
    </source>
</evidence>
<dbReference type="RefSeq" id="WP_119795541.1">
    <property type="nucleotide sequence ID" value="NZ_QYZD01000024.1"/>
</dbReference>
<evidence type="ECO:0000256" key="3">
    <source>
        <dbReference type="SAM" id="Phobius"/>
    </source>
</evidence>
<dbReference type="InterPro" id="IPR000620">
    <property type="entry name" value="EamA_dom"/>
</dbReference>
<comment type="caution">
    <text evidence="5">The sequence shown here is derived from an EMBL/GenBank/DDBJ whole genome shotgun (WGS) entry which is preliminary data.</text>
</comment>
<dbReference type="Pfam" id="PF00892">
    <property type="entry name" value="EamA"/>
    <property type="match status" value="1"/>
</dbReference>
<feature type="domain" description="EamA" evidence="4">
    <location>
        <begin position="15"/>
        <end position="71"/>
    </location>
</feature>
<gene>
    <name evidence="5" type="ORF">DQX05_21630</name>
</gene>
<comment type="subcellular location">
    <subcellularLocation>
        <location evidence="1">Endomembrane system</location>
        <topology evidence="1">Multi-pass membrane protein</topology>
    </subcellularLocation>
</comment>